<dbReference type="Pfam" id="PF18765">
    <property type="entry name" value="Polbeta"/>
    <property type="match status" value="1"/>
</dbReference>
<comment type="caution">
    <text evidence="2">The sequence shown here is derived from an EMBL/GenBank/DDBJ whole genome shotgun (WGS) entry which is preliminary data.</text>
</comment>
<keyword evidence="3" id="KW-1185">Reference proteome</keyword>
<dbReference type="RefSeq" id="WP_395535749.1">
    <property type="nucleotide sequence ID" value="NZ_CP166302.1"/>
</dbReference>
<sequence>MTDTEFGLPAEGLSRIRAVLSRCAHIDQAILYGSRAMGRERPGSDIDLTLTGSRLEQADIDRLNWQLDDLLLPWQFDLSIYQHIDNPELRAHIDRVGKVLYQKSK</sequence>
<proteinExistence type="predicted"/>
<organism evidence="2 3">
    <name type="scientific">Oceanimonas smirnovii</name>
    <dbReference type="NCBI Taxonomy" id="264574"/>
    <lineage>
        <taxon>Bacteria</taxon>
        <taxon>Pseudomonadati</taxon>
        <taxon>Pseudomonadota</taxon>
        <taxon>Gammaproteobacteria</taxon>
        <taxon>Aeromonadales</taxon>
        <taxon>Aeromonadaceae</taxon>
        <taxon>Oceanimonas</taxon>
    </lineage>
</organism>
<dbReference type="InterPro" id="IPR043519">
    <property type="entry name" value="NT_sf"/>
</dbReference>
<evidence type="ECO:0000259" key="1">
    <source>
        <dbReference type="Pfam" id="PF18765"/>
    </source>
</evidence>
<protein>
    <submittedName>
        <fullName evidence="2">Nucleotidyltransferase domain-containing protein</fullName>
    </submittedName>
</protein>
<dbReference type="SUPFAM" id="SSF81301">
    <property type="entry name" value="Nucleotidyltransferase"/>
    <property type="match status" value="1"/>
</dbReference>
<evidence type="ECO:0000313" key="2">
    <source>
        <dbReference type="EMBL" id="MFH7564922.1"/>
    </source>
</evidence>
<gene>
    <name evidence="2" type="ORF">AB9R89_06225</name>
</gene>
<dbReference type="Proteomes" id="UP001610706">
    <property type="component" value="Unassembled WGS sequence"/>
</dbReference>
<accession>A0ABW7P0D2</accession>
<reference evidence="2 3" key="1">
    <citation type="submission" date="2024-08" db="EMBL/GenBank/DDBJ databases">
        <title>Oceanimonas smirnovii Genome sequencing and assembly.</title>
        <authorList>
            <person name="Tang B."/>
        </authorList>
    </citation>
    <scope>NUCLEOTIDE SEQUENCE [LARGE SCALE GENOMIC DNA]</scope>
    <source>
        <strain evidence="2 3">OS2020-119</strain>
    </source>
</reference>
<dbReference type="InterPro" id="IPR041633">
    <property type="entry name" value="Polbeta"/>
</dbReference>
<evidence type="ECO:0000313" key="3">
    <source>
        <dbReference type="Proteomes" id="UP001610706"/>
    </source>
</evidence>
<dbReference type="EMBL" id="JBGFTR010000007">
    <property type="protein sequence ID" value="MFH7564922.1"/>
    <property type="molecule type" value="Genomic_DNA"/>
</dbReference>
<dbReference type="Gene3D" id="3.30.460.10">
    <property type="entry name" value="Beta Polymerase, domain 2"/>
    <property type="match status" value="1"/>
</dbReference>
<dbReference type="CDD" id="cd05403">
    <property type="entry name" value="NT_KNTase_like"/>
    <property type="match status" value="1"/>
</dbReference>
<feature type="domain" description="Polymerase beta nucleotidyltransferase" evidence="1">
    <location>
        <begin position="16"/>
        <end position="104"/>
    </location>
</feature>
<name>A0ABW7P0D2_9GAMM</name>